<evidence type="ECO:0000313" key="1">
    <source>
        <dbReference type="EMBL" id="KAG8178284.1"/>
    </source>
</evidence>
<proteinExistence type="predicted"/>
<dbReference type="AlphaFoldDB" id="A0AAV6U3W3"/>
<dbReference type="EMBL" id="JAFNEN010000705">
    <property type="protein sequence ID" value="KAG8178284.1"/>
    <property type="molecule type" value="Genomic_DNA"/>
</dbReference>
<gene>
    <name evidence="1" type="ORF">JTE90_001320</name>
</gene>
<keyword evidence="2" id="KW-1185">Reference proteome</keyword>
<protein>
    <submittedName>
        <fullName evidence="1">Uncharacterized protein</fullName>
    </submittedName>
</protein>
<comment type="caution">
    <text evidence="1">The sequence shown here is derived from an EMBL/GenBank/DDBJ whole genome shotgun (WGS) entry which is preliminary data.</text>
</comment>
<dbReference type="Proteomes" id="UP000827092">
    <property type="component" value="Unassembled WGS sequence"/>
</dbReference>
<accession>A0AAV6U3W3</accession>
<reference evidence="1 2" key="1">
    <citation type="journal article" date="2022" name="Nat. Ecol. Evol.">
        <title>A masculinizing supergene underlies an exaggerated male reproductive morph in a spider.</title>
        <authorList>
            <person name="Hendrickx F."/>
            <person name="De Corte Z."/>
            <person name="Sonet G."/>
            <person name="Van Belleghem S.M."/>
            <person name="Kostlbacher S."/>
            <person name="Vangestel C."/>
        </authorList>
    </citation>
    <scope>NUCLEOTIDE SEQUENCE [LARGE SCALE GENOMIC DNA]</scope>
    <source>
        <strain evidence="1">W744_W776</strain>
    </source>
</reference>
<organism evidence="1 2">
    <name type="scientific">Oedothorax gibbosus</name>
    <dbReference type="NCBI Taxonomy" id="931172"/>
    <lineage>
        <taxon>Eukaryota</taxon>
        <taxon>Metazoa</taxon>
        <taxon>Ecdysozoa</taxon>
        <taxon>Arthropoda</taxon>
        <taxon>Chelicerata</taxon>
        <taxon>Arachnida</taxon>
        <taxon>Araneae</taxon>
        <taxon>Araneomorphae</taxon>
        <taxon>Entelegynae</taxon>
        <taxon>Araneoidea</taxon>
        <taxon>Linyphiidae</taxon>
        <taxon>Erigoninae</taxon>
        <taxon>Oedothorax</taxon>
    </lineage>
</organism>
<evidence type="ECO:0000313" key="2">
    <source>
        <dbReference type="Proteomes" id="UP000827092"/>
    </source>
</evidence>
<sequence length="110" mass="12360">MNASVYEGLLPRHFAPKRGQWGTFPVGTIFRETIHFNETHKTSLEFFKNSRVPLGVKKEVVEEYIYRASSGMTEELGPFVTWGRFALIAVGILNNGSELGLVPQGRMRGC</sequence>
<name>A0AAV6U3W3_9ARAC</name>